<feature type="transmembrane region" description="Helical" evidence="6">
    <location>
        <begin position="127"/>
        <end position="146"/>
    </location>
</feature>
<evidence type="ECO:0000313" key="8">
    <source>
        <dbReference type="Proteomes" id="UP000197269"/>
    </source>
</evidence>
<keyword evidence="6" id="KW-0739">Sodium transport</keyword>
<evidence type="ECO:0000313" key="7">
    <source>
        <dbReference type="EMBL" id="OWO93736.1"/>
    </source>
</evidence>
<dbReference type="Proteomes" id="UP000197269">
    <property type="component" value="Unassembled WGS sequence"/>
</dbReference>
<feature type="transmembrane region" description="Helical" evidence="6">
    <location>
        <begin position="267"/>
        <end position="289"/>
    </location>
</feature>
<feature type="transmembrane region" description="Helical" evidence="6">
    <location>
        <begin position="155"/>
        <end position="176"/>
    </location>
</feature>
<comment type="caution">
    <text evidence="7">The sequence shown here is derived from an EMBL/GenBank/DDBJ whole genome shotgun (WGS) entry which is preliminary data.</text>
</comment>
<dbReference type="PANTHER" id="PTHR30341:SF0">
    <property type="entry name" value="NA(+)_H(+) ANTIPORTER NHAA"/>
    <property type="match status" value="1"/>
</dbReference>
<gene>
    <name evidence="6" type="primary">nhaA</name>
    <name evidence="7" type="ORF">B5E41_16005</name>
</gene>
<sequence>MSQPISPGLIRSTLRQFLDSEASGGLVLMAVALAAIVTANSPLAEGYFHALHIYLGPLSLLHWINDALMALFFLLVGLEIKREMLDGQLSSWSRRILPGAAALGGMLFPALFYILFNRENPAALRGWAIPTATDIAFALGVISLFGPRVPASLKIFLAALAIIDDLGAVVIIALFYTSDLNVLALAAAAAVLAALYGMNRARILKLWPYLLLGAVLWVLVFASGIHATLAGVLLALTIPLKATPGTREASHEQSPLHHLEHILQKPVAFIVVPIFGFANAGVSFSGVSAATLTEPLTLGVAAGLLLGKLVGVLSTVFLLVKIGLADLPAKASWGQMTGVAALCGIGFTMSLFIGLLAFNDPDVQDHVKMGILLGSLLSGLVGAAMLATFNRRS</sequence>
<evidence type="ECO:0000256" key="6">
    <source>
        <dbReference type="HAMAP-Rule" id="MF_01844"/>
    </source>
</evidence>
<dbReference type="Pfam" id="PF06965">
    <property type="entry name" value="Na_H_antiport_1"/>
    <property type="match status" value="1"/>
</dbReference>
<feature type="transmembrane region" description="Helical" evidence="6">
    <location>
        <begin position="21"/>
        <end position="39"/>
    </location>
</feature>
<dbReference type="GO" id="GO:0005886">
    <property type="term" value="C:plasma membrane"/>
    <property type="evidence" value="ECO:0007669"/>
    <property type="project" value="UniProtKB-SubCell"/>
</dbReference>
<evidence type="ECO:0000256" key="4">
    <source>
        <dbReference type="ARBA" id="ARBA00022989"/>
    </source>
</evidence>
<dbReference type="InterPro" id="IPR004670">
    <property type="entry name" value="NhaA"/>
</dbReference>
<keyword evidence="2 6" id="KW-1003">Cell membrane</keyword>
<dbReference type="GO" id="GO:0006885">
    <property type="term" value="P:regulation of pH"/>
    <property type="evidence" value="ECO:0007669"/>
    <property type="project" value="UniProtKB-UniRule"/>
</dbReference>
<comment type="function">
    <text evidence="6">Na(+)/H(+) antiporter that extrudes sodium in exchange for external protons.</text>
</comment>
<keyword evidence="6" id="KW-0915">Sodium</keyword>
<dbReference type="GO" id="GO:0015385">
    <property type="term" value="F:sodium:proton antiporter activity"/>
    <property type="evidence" value="ECO:0007669"/>
    <property type="project" value="UniProtKB-UniRule"/>
</dbReference>
<dbReference type="NCBIfam" id="NF007112">
    <property type="entry name" value="PRK09561.1"/>
    <property type="match status" value="1"/>
</dbReference>
<evidence type="ECO:0000256" key="1">
    <source>
        <dbReference type="ARBA" id="ARBA00004429"/>
    </source>
</evidence>
<keyword evidence="6" id="KW-0406">Ion transport</keyword>
<dbReference type="NCBIfam" id="NF007111">
    <property type="entry name" value="PRK09560.1"/>
    <property type="match status" value="1"/>
</dbReference>
<dbReference type="Gene3D" id="1.20.1530.10">
    <property type="entry name" value="Na+/H+ antiporter like domain"/>
    <property type="match status" value="1"/>
</dbReference>
<comment type="subcellular location">
    <subcellularLocation>
        <location evidence="1">Cell inner membrane</location>
        <topology evidence="1">Multi-pass membrane protein</topology>
    </subcellularLocation>
    <subcellularLocation>
        <location evidence="6">Cell membrane</location>
        <topology evidence="6">Multi-pass membrane protein</topology>
    </subcellularLocation>
</comment>
<keyword evidence="5 6" id="KW-0472">Membrane</keyword>
<dbReference type="EMBL" id="MXPU01000010">
    <property type="protein sequence ID" value="OWO93736.1"/>
    <property type="molecule type" value="Genomic_DNA"/>
</dbReference>
<proteinExistence type="inferred from homology"/>
<organism evidence="7 8">
    <name type="scientific">Rhizobium esperanzae</name>
    <dbReference type="NCBI Taxonomy" id="1967781"/>
    <lineage>
        <taxon>Bacteria</taxon>
        <taxon>Pseudomonadati</taxon>
        <taxon>Pseudomonadota</taxon>
        <taxon>Alphaproteobacteria</taxon>
        <taxon>Hyphomicrobiales</taxon>
        <taxon>Rhizobiaceae</taxon>
        <taxon>Rhizobium/Agrobacterium group</taxon>
        <taxon>Rhizobium</taxon>
    </lineage>
</organism>
<feature type="transmembrane region" description="Helical" evidence="6">
    <location>
        <begin position="182"/>
        <end position="198"/>
    </location>
</feature>
<feature type="transmembrane region" description="Helical" evidence="6">
    <location>
        <begin position="210"/>
        <end position="238"/>
    </location>
</feature>
<keyword evidence="3 6" id="KW-0812">Transmembrane</keyword>
<feature type="transmembrane region" description="Helical" evidence="6">
    <location>
        <begin position="296"/>
        <end position="319"/>
    </location>
</feature>
<comment type="catalytic activity">
    <reaction evidence="6">
        <text>Na(+)(in) + 2 H(+)(out) = Na(+)(out) + 2 H(+)(in)</text>
        <dbReference type="Rhea" id="RHEA:29251"/>
        <dbReference type="ChEBI" id="CHEBI:15378"/>
        <dbReference type="ChEBI" id="CHEBI:29101"/>
    </reaction>
</comment>
<dbReference type="AlphaFoldDB" id="A0A246DTQ2"/>
<accession>A0A246DTQ2</accession>
<keyword evidence="6" id="KW-0813">Transport</keyword>
<keyword evidence="6" id="KW-0050">Antiport</keyword>
<dbReference type="NCBIfam" id="TIGR00773">
    <property type="entry name" value="NhaA"/>
    <property type="match status" value="1"/>
</dbReference>
<keyword evidence="4 6" id="KW-1133">Transmembrane helix</keyword>
<feature type="transmembrane region" description="Helical" evidence="6">
    <location>
        <begin position="339"/>
        <end position="358"/>
    </location>
</feature>
<dbReference type="PANTHER" id="PTHR30341">
    <property type="entry name" value="SODIUM ION/PROTON ANTIPORTER NHAA-RELATED"/>
    <property type="match status" value="1"/>
</dbReference>
<feature type="transmembrane region" description="Helical" evidence="6">
    <location>
        <begin position="51"/>
        <end position="76"/>
    </location>
</feature>
<feature type="transmembrane region" description="Helical" evidence="6">
    <location>
        <begin position="96"/>
        <end position="115"/>
    </location>
</feature>
<feature type="transmembrane region" description="Helical" evidence="6">
    <location>
        <begin position="370"/>
        <end position="389"/>
    </location>
</feature>
<dbReference type="InterPro" id="IPR023171">
    <property type="entry name" value="Na/H_antiporter_dom_sf"/>
</dbReference>
<evidence type="ECO:0000256" key="2">
    <source>
        <dbReference type="ARBA" id="ARBA00022475"/>
    </source>
</evidence>
<dbReference type="RefSeq" id="WP_088395139.1">
    <property type="nucleotide sequence ID" value="NZ_MXPU01000010.1"/>
</dbReference>
<evidence type="ECO:0000256" key="3">
    <source>
        <dbReference type="ARBA" id="ARBA00022692"/>
    </source>
</evidence>
<reference evidence="7 8" key="1">
    <citation type="submission" date="2017-03" db="EMBL/GenBank/DDBJ databases">
        <title>Genome of strain Rhizobium sp. CNPSo 668.</title>
        <authorList>
            <person name="Ribeiro R."/>
        </authorList>
    </citation>
    <scope>NUCLEOTIDE SEQUENCE [LARGE SCALE GENOMIC DNA]</scope>
    <source>
        <strain evidence="7 8">CNPSo 668</strain>
    </source>
</reference>
<name>A0A246DTQ2_9HYPH</name>
<comment type="similarity">
    <text evidence="6">Belongs to the NhaA Na(+)/H(+) (TC 2.A.33) antiporter family.</text>
</comment>
<protein>
    <recommendedName>
        <fullName evidence="6">Na(+)/H(+) antiporter NhaA</fullName>
    </recommendedName>
    <alternativeName>
        <fullName evidence="6">Sodium/proton antiporter NhaA</fullName>
    </alternativeName>
</protein>
<evidence type="ECO:0000256" key="5">
    <source>
        <dbReference type="ARBA" id="ARBA00023136"/>
    </source>
</evidence>
<dbReference type="HAMAP" id="MF_01844">
    <property type="entry name" value="NhaA"/>
    <property type="match status" value="1"/>
</dbReference>